<evidence type="ECO:0000313" key="1">
    <source>
        <dbReference type="EMBL" id="SFS07079.1"/>
    </source>
</evidence>
<keyword evidence="2" id="KW-1185">Reference proteome</keyword>
<protein>
    <submittedName>
        <fullName evidence="1">3-methyladenine DNA glycosylase AlkC</fullName>
    </submittedName>
</protein>
<gene>
    <name evidence="1" type="ORF">SAMN05444714_0904</name>
</gene>
<dbReference type="EMBL" id="FOZM01000001">
    <property type="protein sequence ID" value="SFS07079.1"/>
    <property type="molecule type" value="Genomic_DNA"/>
</dbReference>
<dbReference type="OrthoDB" id="9797162at2"/>
<dbReference type="SUPFAM" id="SSF48371">
    <property type="entry name" value="ARM repeat"/>
    <property type="match status" value="1"/>
</dbReference>
<dbReference type="InterPro" id="IPR016024">
    <property type="entry name" value="ARM-type_fold"/>
</dbReference>
<organism evidence="1 2">
    <name type="scientific">Yoonia litorea</name>
    <dbReference type="NCBI Taxonomy" id="1123755"/>
    <lineage>
        <taxon>Bacteria</taxon>
        <taxon>Pseudomonadati</taxon>
        <taxon>Pseudomonadota</taxon>
        <taxon>Alphaproteobacteria</taxon>
        <taxon>Rhodobacterales</taxon>
        <taxon>Paracoccaceae</taxon>
        <taxon>Yoonia</taxon>
    </lineage>
</organism>
<evidence type="ECO:0000313" key="2">
    <source>
        <dbReference type="Proteomes" id="UP000198926"/>
    </source>
</evidence>
<proteinExistence type="predicted"/>
<dbReference type="AlphaFoldDB" id="A0A1I6LUG4"/>
<reference evidence="1 2" key="1">
    <citation type="submission" date="2016-10" db="EMBL/GenBank/DDBJ databases">
        <authorList>
            <person name="de Groot N.N."/>
        </authorList>
    </citation>
    <scope>NUCLEOTIDE SEQUENCE [LARGE SCALE GENOMIC DNA]</scope>
    <source>
        <strain evidence="1 2">DSM 29433</strain>
    </source>
</reference>
<dbReference type="Gene3D" id="1.25.40.290">
    <property type="entry name" value="ARM repeat domains"/>
    <property type="match status" value="1"/>
</dbReference>
<dbReference type="STRING" id="1123755.SAMN05444714_0904"/>
<dbReference type="RefSeq" id="WP_090204471.1">
    <property type="nucleotide sequence ID" value="NZ_FOZM01000001.1"/>
</dbReference>
<name>A0A1I6LUG4_9RHOB</name>
<accession>A0A1I6LUG4</accession>
<dbReference type="Proteomes" id="UP000198926">
    <property type="component" value="Unassembled WGS sequence"/>
</dbReference>
<sequence>MAQGFSLKDELFNAETVTQLANHFEEAGVFASAPFVNDVLAEMPPLELKARINLIADVLERYLPEDFEEAADAILRALPPPLDPTRSDDDFGHFIYAPLGVFVERHALENHSALGLDLLEALTQRFSMEFSLRAFLNRWPEQTLAKVMSWTLHPHYHVRRLASEGTRPRLPWGQNVALTTDQTLPILDRLYADPTRFVTRSVANHLNDITKKNASAVIERLALWQKEGKQNEKELLWMRKHALRGLIKAGDKAAMAHLGYDANVALTDAKIEISPQSFARGSRAEIAVNLSTRDDAPLIVDYAIDFVTAKAGVTRKVFKLKIVDARAGKPQSLRKVHHFKDNATTFTLYPGDHVISLQVNGRVVASQPFTLG</sequence>